<reference evidence="1" key="1">
    <citation type="journal article" date="2020" name="mSystems">
        <title>Genome- and Community-Level Interaction Insights into Carbon Utilization and Element Cycling Functions of Hydrothermarchaeota in Hydrothermal Sediment.</title>
        <authorList>
            <person name="Zhou Z."/>
            <person name="Liu Y."/>
            <person name="Xu W."/>
            <person name="Pan J."/>
            <person name="Luo Z.H."/>
            <person name="Li M."/>
        </authorList>
    </citation>
    <scope>NUCLEOTIDE SEQUENCE [LARGE SCALE GENOMIC DNA]</scope>
    <source>
        <strain evidence="1">HyVt-501</strain>
    </source>
</reference>
<dbReference type="InterPro" id="IPR015055">
    <property type="entry name" value="STIV_B116-like"/>
</dbReference>
<sequence>MFEALRGGEICKLLESYLRHSSRLEPAELEELLHSFPFRGNREGLNPNLLALKVFRKRRDLVSAEDLARRLGVSRKTAEEILRREPIETLFPVSDGERSRLVKAFLIPLNAGSSFSLEVEGETLRILERLTGKRFFLSFDRLFDPRTQSFMLSVYAGLRYGSRVRALAFTGRLSPEGSVEGVRFLEEKLTVCAEEGIPLLFPSEDLKSLKDLHRFVESLVIPVGFLPGVDPHPFRDAFDFSEEYLRRVFHIEEPLVWSEEFPESAEAFSRLNRWIEGLSLRLKNLREKHIDFRVGFSSRIVAASFLAGVRLSKARLPVIFLRHEDSSYRELYLIETDRVEPEAPEELIDVKVRGKVGEIRIHTKGDPLPEEGVMSIRTPAGEALDARVLETAASINRRIRPLRLGCVDLHLETSNALSFALGYLLEDYQCFRIFHRGKLVYVLRPGDGERVPYLLNAFSLNMIESSRAFLEIEELPLPEALEELREKGFVSFVSHGSTAEVLSRMLGREVRVSREPLRLRQGDVALVFQLRVRPREGQVFTEEEIRRIVEENRFTFFRVRVHS</sequence>
<dbReference type="AlphaFoldDB" id="A0A7C5Q1D8"/>
<dbReference type="Proteomes" id="UP000885792">
    <property type="component" value="Unassembled WGS sequence"/>
</dbReference>
<gene>
    <name evidence="1" type="ORF">ENJ61_01465</name>
</gene>
<dbReference type="Pfam" id="PF08960">
    <property type="entry name" value="STIV_B116-like"/>
    <property type="match status" value="1"/>
</dbReference>
<dbReference type="EMBL" id="DRNB01000048">
    <property type="protein sequence ID" value="HHJ63554.1"/>
    <property type="molecule type" value="Genomic_DNA"/>
</dbReference>
<dbReference type="SUPFAM" id="SSF143602">
    <property type="entry name" value="STIV B116-like"/>
    <property type="match status" value="1"/>
</dbReference>
<name>A0A7C5Q1D8_AQUAO</name>
<comment type="caution">
    <text evidence="1">The sequence shown here is derived from an EMBL/GenBank/DDBJ whole genome shotgun (WGS) entry which is preliminary data.</text>
</comment>
<accession>A0A7C5Q1D8</accession>
<protein>
    <submittedName>
        <fullName evidence="1">DUF1874 domain-containing protein</fullName>
    </submittedName>
</protein>
<dbReference type="InterPro" id="IPR037236">
    <property type="entry name" value="STIV_B116-like_sf"/>
</dbReference>
<dbReference type="Gene3D" id="3.40.50.11170">
    <property type="entry name" value="Uncharacterised protein PF08960, DUF1874"/>
    <property type="match status" value="1"/>
</dbReference>
<proteinExistence type="predicted"/>
<organism evidence="1">
    <name type="scientific">Aquifex aeolicus</name>
    <dbReference type="NCBI Taxonomy" id="63363"/>
    <lineage>
        <taxon>Bacteria</taxon>
        <taxon>Pseudomonadati</taxon>
        <taxon>Aquificota</taxon>
        <taxon>Aquificia</taxon>
        <taxon>Aquificales</taxon>
        <taxon>Aquificaceae</taxon>
        <taxon>Aquifex</taxon>
    </lineage>
</organism>
<evidence type="ECO:0000313" key="1">
    <source>
        <dbReference type="EMBL" id="HHJ63554.1"/>
    </source>
</evidence>